<reference evidence="1 2" key="1">
    <citation type="submission" date="2013-11" db="EMBL/GenBank/DDBJ databases">
        <title>Comparative genomics of Ignicoccus.</title>
        <authorList>
            <person name="Podar M."/>
        </authorList>
    </citation>
    <scope>NUCLEOTIDE SEQUENCE [LARGE SCALE GENOMIC DNA]</scope>
    <source>
        <strain evidence="1 2">DSM 13165</strain>
    </source>
</reference>
<evidence type="ECO:0000313" key="2">
    <source>
        <dbReference type="Proteomes" id="UP000060778"/>
    </source>
</evidence>
<dbReference type="Proteomes" id="UP000060778">
    <property type="component" value="Chromosome"/>
</dbReference>
<sequence>MVDVVKRAAELLKEGAVMLPETCPLCGSPLYKLKDGRIVCPIHGEIRKITSRREETEIKVDNTLDDLINAILEKVIDFTSKIPKATKLEADELNIWLSNLEKAIEIRRKLSISKNES</sequence>
<dbReference type="EMBL" id="CP006867">
    <property type="protein sequence ID" value="ALU11910.1"/>
    <property type="molecule type" value="Genomic_DNA"/>
</dbReference>
<proteinExistence type="predicted"/>
<dbReference type="AlphaFoldDB" id="A0A0U3FJ50"/>
<dbReference type="RefSeq" id="WP_075050115.1">
    <property type="nucleotide sequence ID" value="NZ_CP006867.1"/>
</dbReference>
<dbReference type="SUPFAM" id="SSF75712">
    <property type="entry name" value="Rad50 coiled-coil Zn hook"/>
    <property type="match status" value="1"/>
</dbReference>
<gene>
    <name evidence="1" type="ORF">EYM_06090</name>
</gene>
<dbReference type="Pfam" id="PF06677">
    <property type="entry name" value="Auto_anti-p27"/>
    <property type="match status" value="1"/>
</dbReference>
<dbReference type="KEGG" id="iis:EYM_06090"/>
<dbReference type="GeneID" id="30680597"/>
<organism evidence="1 2">
    <name type="scientific">Ignicoccus islandicus DSM 13165</name>
    <dbReference type="NCBI Taxonomy" id="940295"/>
    <lineage>
        <taxon>Archaea</taxon>
        <taxon>Thermoproteota</taxon>
        <taxon>Thermoprotei</taxon>
        <taxon>Desulfurococcales</taxon>
        <taxon>Desulfurococcaceae</taxon>
        <taxon>Ignicoccus</taxon>
    </lineage>
</organism>
<name>A0A0U3FJ50_9CREN</name>
<evidence type="ECO:0000313" key="1">
    <source>
        <dbReference type="EMBL" id="ALU11910.1"/>
    </source>
</evidence>
<protein>
    <recommendedName>
        <fullName evidence="3">Sjogrens syndrome scleroderma autoantigen 1</fullName>
    </recommendedName>
</protein>
<dbReference type="InterPro" id="IPR009563">
    <property type="entry name" value="SSSCA1"/>
</dbReference>
<dbReference type="STRING" id="940295.EYM_06090"/>
<keyword evidence="2" id="KW-1185">Reference proteome</keyword>
<evidence type="ECO:0008006" key="3">
    <source>
        <dbReference type="Google" id="ProtNLM"/>
    </source>
</evidence>
<accession>A0A0U3FJ50</accession>
<dbReference type="OrthoDB" id="26305at2157"/>